<reference evidence="4 5" key="1">
    <citation type="submission" date="2020-10" db="EMBL/GenBank/DDBJ databases">
        <title>Phylogeny of dyella-like bacteria.</title>
        <authorList>
            <person name="Fu J."/>
        </authorList>
    </citation>
    <scope>NUCLEOTIDE SEQUENCE [LARGE SCALE GENOMIC DNA]</scope>
    <source>
        <strain evidence="4 5">DKC-1</strain>
    </source>
</reference>
<dbReference type="Gene3D" id="3.40.30.10">
    <property type="entry name" value="Glutaredoxin"/>
    <property type="match status" value="1"/>
</dbReference>
<accession>A0ABW8KDS9</accession>
<comment type="caution">
    <text evidence="4">The sequence shown here is derived from an EMBL/GenBank/DDBJ whole genome shotgun (WGS) entry which is preliminary data.</text>
</comment>
<evidence type="ECO:0000259" key="3">
    <source>
        <dbReference type="PROSITE" id="PS51352"/>
    </source>
</evidence>
<dbReference type="PANTHER" id="PTHR35891">
    <property type="entry name" value="THIOL:DISULFIDE INTERCHANGE PROTEIN DSBA"/>
    <property type="match status" value="1"/>
</dbReference>
<sequence length="301" mass="31185">MLKRLPILCAALLALAACGHSSDNGTAAPAAPATASTAATTPAAPATANAPAPAASAAPTSAATAAAASTAAPAAAATAAAATPAAALPFVDDGKWVEGKDYFRIDPAQPKAVNTDKIEVVEVFSYACPACNSFHSAMDQIEKSLPPNAVVHYLPAAFRADENWPVYQRAFYAAEALDVRAKAHDAFFDATWKTGETATYNLSTGQPKPKGAWPTIEDIAKFYAKFGVDPKEFAAVANSFSVNTKMKQADDLIKAYGVPGTPTIVVDGKYRFSPSDVHTVQRAVELTQWLVAKEAAAGAGK</sequence>
<evidence type="ECO:0000256" key="1">
    <source>
        <dbReference type="ARBA" id="ARBA00022729"/>
    </source>
</evidence>
<dbReference type="SUPFAM" id="SSF52833">
    <property type="entry name" value="Thioredoxin-like"/>
    <property type="match status" value="1"/>
</dbReference>
<dbReference type="PROSITE" id="PS51352">
    <property type="entry name" value="THIOREDOXIN_2"/>
    <property type="match status" value="1"/>
</dbReference>
<dbReference type="CDD" id="cd03019">
    <property type="entry name" value="DsbA_DsbA"/>
    <property type="match status" value="1"/>
</dbReference>
<organism evidence="4 5">
    <name type="scientific">Dyella agri</name>
    <dbReference type="NCBI Taxonomy" id="1926869"/>
    <lineage>
        <taxon>Bacteria</taxon>
        <taxon>Pseudomonadati</taxon>
        <taxon>Pseudomonadota</taxon>
        <taxon>Gammaproteobacteria</taxon>
        <taxon>Lysobacterales</taxon>
        <taxon>Rhodanobacteraceae</taxon>
        <taxon>Dyella</taxon>
    </lineage>
</organism>
<proteinExistence type="predicted"/>
<feature type="chain" id="PRO_5045931229" evidence="2">
    <location>
        <begin position="17"/>
        <end position="301"/>
    </location>
</feature>
<evidence type="ECO:0000313" key="4">
    <source>
        <dbReference type="EMBL" id="MFK2930289.1"/>
    </source>
</evidence>
<dbReference type="InterPro" id="IPR013766">
    <property type="entry name" value="Thioredoxin_domain"/>
</dbReference>
<evidence type="ECO:0000313" key="5">
    <source>
        <dbReference type="Proteomes" id="UP001620397"/>
    </source>
</evidence>
<dbReference type="InterPro" id="IPR036249">
    <property type="entry name" value="Thioredoxin-like_sf"/>
</dbReference>
<dbReference type="PANTHER" id="PTHR35891:SF2">
    <property type="entry name" value="THIOL:DISULFIDE INTERCHANGE PROTEIN DSBA"/>
    <property type="match status" value="1"/>
</dbReference>
<dbReference type="InterPro" id="IPR050824">
    <property type="entry name" value="Thiol_disulfide_DsbA"/>
</dbReference>
<keyword evidence="5" id="KW-1185">Reference proteome</keyword>
<dbReference type="Proteomes" id="UP001620397">
    <property type="component" value="Unassembled WGS sequence"/>
</dbReference>
<dbReference type="RefSeq" id="WP_404537018.1">
    <property type="nucleotide sequence ID" value="NZ_JADIKL010000002.1"/>
</dbReference>
<name>A0ABW8KDS9_9GAMM</name>
<dbReference type="InterPro" id="IPR012336">
    <property type="entry name" value="Thioredoxin-like_fold"/>
</dbReference>
<protein>
    <submittedName>
        <fullName evidence="4">Thiol:disulfide interchange protein DsbA/DsbL</fullName>
    </submittedName>
</protein>
<feature type="signal peptide" evidence="2">
    <location>
        <begin position="1"/>
        <end position="16"/>
    </location>
</feature>
<dbReference type="InterPro" id="IPR023205">
    <property type="entry name" value="DsbA/DsbL"/>
</dbReference>
<evidence type="ECO:0000256" key="2">
    <source>
        <dbReference type="SAM" id="SignalP"/>
    </source>
</evidence>
<dbReference type="EMBL" id="JADIKL010000002">
    <property type="protein sequence ID" value="MFK2930289.1"/>
    <property type="molecule type" value="Genomic_DNA"/>
</dbReference>
<keyword evidence="1 2" id="KW-0732">Signal</keyword>
<dbReference type="PROSITE" id="PS51257">
    <property type="entry name" value="PROKAR_LIPOPROTEIN"/>
    <property type="match status" value="1"/>
</dbReference>
<gene>
    <name evidence="4" type="ORF">ISP14_05725</name>
</gene>
<dbReference type="Pfam" id="PF13462">
    <property type="entry name" value="Thioredoxin_4"/>
    <property type="match status" value="1"/>
</dbReference>
<feature type="domain" description="Thioredoxin" evidence="3">
    <location>
        <begin position="77"/>
        <end position="289"/>
    </location>
</feature>